<keyword evidence="2" id="KW-1185">Reference proteome</keyword>
<dbReference type="Proteomes" id="UP000516437">
    <property type="component" value="Chromosome 8"/>
</dbReference>
<evidence type="ECO:0000313" key="2">
    <source>
        <dbReference type="Proteomes" id="UP000516437"/>
    </source>
</evidence>
<dbReference type="EMBL" id="RXIC02000026">
    <property type="protein sequence ID" value="KAB1204468.1"/>
    <property type="molecule type" value="Genomic_DNA"/>
</dbReference>
<accession>A0A6A1UXE2</accession>
<proteinExistence type="predicted"/>
<reference evidence="1 2" key="1">
    <citation type="journal article" date="2019" name="Plant Biotechnol. J.">
        <title>The red bayberry genome and genetic basis of sex determination.</title>
        <authorList>
            <person name="Jia H.M."/>
            <person name="Jia H.J."/>
            <person name="Cai Q.L."/>
            <person name="Wang Y."/>
            <person name="Zhao H.B."/>
            <person name="Yang W.F."/>
            <person name="Wang G.Y."/>
            <person name="Li Y.H."/>
            <person name="Zhan D.L."/>
            <person name="Shen Y.T."/>
            <person name="Niu Q.F."/>
            <person name="Chang L."/>
            <person name="Qiu J."/>
            <person name="Zhao L."/>
            <person name="Xie H.B."/>
            <person name="Fu W.Y."/>
            <person name="Jin J."/>
            <person name="Li X.W."/>
            <person name="Jiao Y."/>
            <person name="Zhou C.C."/>
            <person name="Tu T."/>
            <person name="Chai C.Y."/>
            <person name="Gao J.L."/>
            <person name="Fan L.J."/>
            <person name="van de Weg E."/>
            <person name="Wang J.Y."/>
            <person name="Gao Z.S."/>
        </authorList>
    </citation>
    <scope>NUCLEOTIDE SEQUENCE [LARGE SCALE GENOMIC DNA]</scope>
    <source>
        <tissue evidence="1">Leaves</tissue>
    </source>
</reference>
<comment type="caution">
    <text evidence="1">The sequence shown here is derived from an EMBL/GenBank/DDBJ whole genome shotgun (WGS) entry which is preliminary data.</text>
</comment>
<name>A0A6A1UXE2_9ROSI</name>
<gene>
    <name evidence="1" type="ORF">CJ030_MR8G028136</name>
</gene>
<protein>
    <submittedName>
        <fullName evidence="1">Uncharacterized protein</fullName>
    </submittedName>
</protein>
<evidence type="ECO:0000313" key="1">
    <source>
        <dbReference type="EMBL" id="KAB1204468.1"/>
    </source>
</evidence>
<sequence length="121" mass="13890">MEKGDSDTFPPGRSELMHPVTTADVSVQKDYFAPTLTLPAFKKAKQSESKEVMGAQLISGKRKHFPEVAYSYMRVHGRGLSHEGRMGFEQNKVDFFWAKKWDKAINLNVSLYKFIENLKFD</sequence>
<dbReference type="AlphaFoldDB" id="A0A6A1UXE2"/>
<organism evidence="1 2">
    <name type="scientific">Morella rubra</name>
    <name type="common">Chinese bayberry</name>
    <dbReference type="NCBI Taxonomy" id="262757"/>
    <lineage>
        <taxon>Eukaryota</taxon>
        <taxon>Viridiplantae</taxon>
        <taxon>Streptophyta</taxon>
        <taxon>Embryophyta</taxon>
        <taxon>Tracheophyta</taxon>
        <taxon>Spermatophyta</taxon>
        <taxon>Magnoliopsida</taxon>
        <taxon>eudicotyledons</taxon>
        <taxon>Gunneridae</taxon>
        <taxon>Pentapetalae</taxon>
        <taxon>rosids</taxon>
        <taxon>fabids</taxon>
        <taxon>Fagales</taxon>
        <taxon>Myricaceae</taxon>
        <taxon>Morella</taxon>
    </lineage>
</organism>